<organism evidence="2 3">
    <name type="scientific">Chitinophaga parva</name>
    <dbReference type="NCBI Taxonomy" id="2169414"/>
    <lineage>
        <taxon>Bacteria</taxon>
        <taxon>Pseudomonadati</taxon>
        <taxon>Bacteroidota</taxon>
        <taxon>Chitinophagia</taxon>
        <taxon>Chitinophagales</taxon>
        <taxon>Chitinophagaceae</taxon>
        <taxon>Chitinophaga</taxon>
    </lineage>
</organism>
<reference evidence="2 3" key="1">
    <citation type="submission" date="2018-04" db="EMBL/GenBank/DDBJ databases">
        <title>Chitinophaga fuyangensis sp. nov., isolated from soil in a chemical factory.</title>
        <authorList>
            <person name="Chen K."/>
        </authorList>
    </citation>
    <scope>NUCLEOTIDE SEQUENCE [LARGE SCALE GENOMIC DNA]</scope>
    <source>
        <strain evidence="2 3">LY-1</strain>
    </source>
</reference>
<accession>A0A2T7BLG4</accession>
<feature type="chain" id="PRO_5015551977" description="Porin" evidence="1">
    <location>
        <begin position="20"/>
        <end position="357"/>
    </location>
</feature>
<feature type="signal peptide" evidence="1">
    <location>
        <begin position="1"/>
        <end position="19"/>
    </location>
</feature>
<name>A0A2T7BLG4_9BACT</name>
<evidence type="ECO:0000256" key="1">
    <source>
        <dbReference type="SAM" id="SignalP"/>
    </source>
</evidence>
<gene>
    <name evidence="2" type="ORF">DCC81_03310</name>
</gene>
<protein>
    <recommendedName>
        <fullName evidence="4">Porin</fullName>
    </recommendedName>
</protein>
<dbReference type="SUPFAM" id="SSF56935">
    <property type="entry name" value="Porins"/>
    <property type="match status" value="1"/>
</dbReference>
<dbReference type="InterPro" id="IPR011486">
    <property type="entry name" value="BBP2"/>
</dbReference>
<dbReference type="Proteomes" id="UP000244450">
    <property type="component" value="Unassembled WGS sequence"/>
</dbReference>
<dbReference type="OrthoDB" id="103154at2"/>
<dbReference type="AlphaFoldDB" id="A0A2T7BLG4"/>
<evidence type="ECO:0000313" key="2">
    <source>
        <dbReference type="EMBL" id="PUZ28524.1"/>
    </source>
</evidence>
<keyword evidence="1" id="KW-0732">Signal</keyword>
<dbReference type="RefSeq" id="WP_108685163.1">
    <property type="nucleotide sequence ID" value="NZ_QCYK01000001.1"/>
</dbReference>
<comment type="caution">
    <text evidence="2">The sequence shown here is derived from an EMBL/GenBank/DDBJ whole genome shotgun (WGS) entry which is preliminary data.</text>
</comment>
<dbReference type="EMBL" id="QCYK01000001">
    <property type="protein sequence ID" value="PUZ28524.1"/>
    <property type="molecule type" value="Genomic_DNA"/>
</dbReference>
<sequence length="357" mass="40393">MKAISVLCLASLISMKGMAQDSTKPASPVTFSAYVETYYSYDFNNPADHIKPGFIYSYNRHNEVNVNLAYLKASYSKDNIRGNVTLMAGTYPEYNLAPEPTVLRHIYEANVGVKLAKNLWVDAGVMPSHIGFESAVGKDCYTLTRSIVADNTPYYEAGAKLTWTPNDQWTFAALYVNGWQRIALLNDNQTPCGGTQITYKPNDKVLLNYSTYFGNDRPDSLYQFRFYNDFYGTFNLTEKWSLIAGFDYGMQQRTPHSGDYATWYAPTLIAHYAINQKYALTGRVEAFKDKDQVVYTTDTPHGFDLMGYSLSFDIAPAKNVLFRIGGRLFSARDDMFRKEQLYTNNDASVTTALMLSF</sequence>
<evidence type="ECO:0000313" key="3">
    <source>
        <dbReference type="Proteomes" id="UP000244450"/>
    </source>
</evidence>
<dbReference type="Pfam" id="PF07642">
    <property type="entry name" value="BBP2"/>
    <property type="match status" value="1"/>
</dbReference>
<keyword evidence="3" id="KW-1185">Reference proteome</keyword>
<evidence type="ECO:0008006" key="4">
    <source>
        <dbReference type="Google" id="ProtNLM"/>
    </source>
</evidence>
<proteinExistence type="predicted"/>